<evidence type="ECO:0000313" key="2">
    <source>
        <dbReference type="Proteomes" id="UP000276133"/>
    </source>
</evidence>
<dbReference type="EMBL" id="REGN01005752">
    <property type="protein sequence ID" value="RNA12160.1"/>
    <property type="molecule type" value="Genomic_DNA"/>
</dbReference>
<name>A0A3M7QLH3_BRAPC</name>
<organism evidence="1 2">
    <name type="scientific">Brachionus plicatilis</name>
    <name type="common">Marine rotifer</name>
    <name type="synonym">Brachionus muelleri</name>
    <dbReference type="NCBI Taxonomy" id="10195"/>
    <lineage>
        <taxon>Eukaryota</taxon>
        <taxon>Metazoa</taxon>
        <taxon>Spiralia</taxon>
        <taxon>Gnathifera</taxon>
        <taxon>Rotifera</taxon>
        <taxon>Eurotatoria</taxon>
        <taxon>Monogononta</taxon>
        <taxon>Pseudotrocha</taxon>
        <taxon>Ploima</taxon>
        <taxon>Brachionidae</taxon>
        <taxon>Brachionus</taxon>
    </lineage>
</organism>
<comment type="caution">
    <text evidence="1">The sequence shown here is derived from an EMBL/GenBank/DDBJ whole genome shotgun (WGS) entry which is preliminary data.</text>
</comment>
<protein>
    <submittedName>
        <fullName evidence="1">Uncharacterized protein</fullName>
    </submittedName>
</protein>
<accession>A0A3M7QLH3</accession>
<dbReference type="Proteomes" id="UP000276133">
    <property type="component" value="Unassembled WGS sequence"/>
</dbReference>
<gene>
    <name evidence="1" type="ORF">BpHYR1_033159</name>
</gene>
<dbReference type="AlphaFoldDB" id="A0A3M7QLH3"/>
<evidence type="ECO:0000313" key="1">
    <source>
        <dbReference type="EMBL" id="RNA12160.1"/>
    </source>
</evidence>
<keyword evidence="2" id="KW-1185">Reference proteome</keyword>
<sequence>MHNIAKPGLVKFETFMFHVVPSSKKSHFYITLKPDRFLFQFDEKILNYLITNNGQSSTSSIHNEVKKSPNLVYESFNIAILVN</sequence>
<proteinExistence type="predicted"/>
<reference evidence="1 2" key="1">
    <citation type="journal article" date="2018" name="Sci. Rep.">
        <title>Genomic signatures of local adaptation to the degree of environmental predictability in rotifers.</title>
        <authorList>
            <person name="Franch-Gras L."/>
            <person name="Hahn C."/>
            <person name="Garcia-Roger E.M."/>
            <person name="Carmona M.J."/>
            <person name="Serra M."/>
            <person name="Gomez A."/>
        </authorList>
    </citation>
    <scope>NUCLEOTIDE SEQUENCE [LARGE SCALE GENOMIC DNA]</scope>
    <source>
        <strain evidence="1">HYR1</strain>
    </source>
</reference>